<dbReference type="AlphaFoldDB" id="W9R9D0"/>
<dbReference type="EMBL" id="KE344491">
    <property type="protein sequence ID" value="EXB63643.1"/>
    <property type="molecule type" value="Genomic_DNA"/>
</dbReference>
<dbReference type="Proteomes" id="UP000030645">
    <property type="component" value="Unassembled WGS sequence"/>
</dbReference>
<evidence type="ECO:0000313" key="2">
    <source>
        <dbReference type="Proteomes" id="UP000030645"/>
    </source>
</evidence>
<name>W9R9D0_9ROSA</name>
<evidence type="ECO:0000313" key="1">
    <source>
        <dbReference type="EMBL" id="EXB63643.1"/>
    </source>
</evidence>
<proteinExistence type="predicted"/>
<protein>
    <submittedName>
        <fullName evidence="1">Uncharacterized protein</fullName>
    </submittedName>
</protein>
<gene>
    <name evidence="1" type="ORF">L484_026985</name>
</gene>
<accession>W9R9D0</accession>
<reference evidence="2" key="1">
    <citation type="submission" date="2013-01" db="EMBL/GenBank/DDBJ databases">
        <title>Draft Genome Sequence of a Mulberry Tree, Morus notabilis C.K. Schneid.</title>
        <authorList>
            <person name="He N."/>
            <person name="Zhao S."/>
        </authorList>
    </citation>
    <scope>NUCLEOTIDE SEQUENCE</scope>
</reference>
<sequence length="86" mass="9658">MAMCETEVSRVKHRRASREFNAVCCAGGRDLLRGAKWLTMDHTVKSLTLNHQNAKNTSSRIFAMPENDDDVLTTTSTVSMTFRPVI</sequence>
<keyword evidence="2" id="KW-1185">Reference proteome</keyword>
<organism evidence="1 2">
    <name type="scientific">Morus notabilis</name>
    <dbReference type="NCBI Taxonomy" id="981085"/>
    <lineage>
        <taxon>Eukaryota</taxon>
        <taxon>Viridiplantae</taxon>
        <taxon>Streptophyta</taxon>
        <taxon>Embryophyta</taxon>
        <taxon>Tracheophyta</taxon>
        <taxon>Spermatophyta</taxon>
        <taxon>Magnoliopsida</taxon>
        <taxon>eudicotyledons</taxon>
        <taxon>Gunneridae</taxon>
        <taxon>Pentapetalae</taxon>
        <taxon>rosids</taxon>
        <taxon>fabids</taxon>
        <taxon>Rosales</taxon>
        <taxon>Moraceae</taxon>
        <taxon>Moreae</taxon>
        <taxon>Morus</taxon>
    </lineage>
</organism>